<evidence type="ECO:0000256" key="5">
    <source>
        <dbReference type="ARBA" id="ARBA00022692"/>
    </source>
</evidence>
<keyword evidence="13" id="KW-0732">Signal</keyword>
<evidence type="ECO:0000256" key="11">
    <source>
        <dbReference type="PROSITE-ProRule" id="PRU01360"/>
    </source>
</evidence>
<keyword evidence="10 11" id="KW-0998">Cell outer membrane</keyword>
<evidence type="ECO:0000256" key="13">
    <source>
        <dbReference type="SAM" id="SignalP"/>
    </source>
</evidence>
<keyword evidence="9 11" id="KW-0472">Membrane</keyword>
<organism evidence="16 17">
    <name type="scientific">Pelagicoccus albus</name>
    <dbReference type="NCBI Taxonomy" id="415222"/>
    <lineage>
        <taxon>Bacteria</taxon>
        <taxon>Pseudomonadati</taxon>
        <taxon>Verrucomicrobiota</taxon>
        <taxon>Opitutia</taxon>
        <taxon>Puniceicoccales</taxon>
        <taxon>Pelagicoccaceae</taxon>
        <taxon>Pelagicoccus</taxon>
    </lineage>
</organism>
<evidence type="ECO:0000259" key="14">
    <source>
        <dbReference type="Pfam" id="PF00593"/>
    </source>
</evidence>
<gene>
    <name evidence="16" type="ORF">H5P27_03165</name>
</gene>
<evidence type="ECO:0000256" key="9">
    <source>
        <dbReference type="ARBA" id="ARBA00023136"/>
    </source>
</evidence>
<dbReference type="RefSeq" id="WP_185658917.1">
    <property type="nucleotide sequence ID" value="NZ_CAWPOO010000005.1"/>
</dbReference>
<dbReference type="GO" id="GO:0006826">
    <property type="term" value="P:iron ion transport"/>
    <property type="evidence" value="ECO:0007669"/>
    <property type="project" value="UniProtKB-KW"/>
</dbReference>
<comment type="caution">
    <text evidence="16">The sequence shown here is derived from an EMBL/GenBank/DDBJ whole genome shotgun (WGS) entry which is preliminary data.</text>
</comment>
<proteinExistence type="inferred from homology"/>
<dbReference type="InterPro" id="IPR012910">
    <property type="entry name" value="Plug_dom"/>
</dbReference>
<keyword evidence="17" id="KW-1185">Reference proteome</keyword>
<evidence type="ECO:0000256" key="4">
    <source>
        <dbReference type="ARBA" id="ARBA00022496"/>
    </source>
</evidence>
<dbReference type="InterPro" id="IPR039426">
    <property type="entry name" value="TonB-dep_rcpt-like"/>
</dbReference>
<evidence type="ECO:0000256" key="12">
    <source>
        <dbReference type="RuleBase" id="RU003357"/>
    </source>
</evidence>
<dbReference type="Pfam" id="PF07715">
    <property type="entry name" value="Plug"/>
    <property type="match status" value="1"/>
</dbReference>
<evidence type="ECO:0000256" key="8">
    <source>
        <dbReference type="ARBA" id="ARBA00023077"/>
    </source>
</evidence>
<keyword evidence="5 11" id="KW-0812">Transmembrane</keyword>
<evidence type="ECO:0000256" key="7">
    <source>
        <dbReference type="ARBA" id="ARBA00023065"/>
    </source>
</evidence>
<comment type="subcellular location">
    <subcellularLocation>
        <location evidence="1 11">Cell outer membrane</location>
        <topology evidence="1 11">Multi-pass membrane protein</topology>
    </subcellularLocation>
</comment>
<comment type="similarity">
    <text evidence="11 12">Belongs to the TonB-dependent receptor family.</text>
</comment>
<sequence>MKRNYPNRIVAFGCSVASLFAGIQLLNAQDFQEDELEGEIFTLDAVMVSAEKTVEKPVQKTPIAISVVGTKELQVNGITDAVSLGNYVPNIHIARSTSAVEIAIRGISSTNNSEVGDPAAGFTIDGIGYARPESASAAFYDVQRVEVLRGPQGTLYGRNTIAGSLNVITNKPKDIAEGAINIGYGNYNSFSFDGMVNIPLNDAWAMRSAFFAQSNDGYYSGRNEAGGVLKDIGWSDKKAARLHLQYEPNDDFSALFTVHGAKVAGTWNPFVMRDVDTGEPVLPLEGVNYTNEQGETHFTLSTEISKRMGDVNMSYLGAYNKLAFDTIIAAPLSPLPNPFVVSGPNWNRQTLTSHELRFSSANPNRLEWVGGLYLFEENNDVTLLLPSWGLAFAQPEMLSKSKAAFGQATFELSEQFRVVAGLRVTNDHKARTGGQYLIAEDGSLGTQLSANEADREWDSFDYKIGLEYDVSEDSMFYATLSTGFKAGGFYDGTGDVYYEPEEIEAREIGFKNRFFENRFQCNVSIFDYDYTNFQVTNVEQNAVTGELGTVTRNAEKIPVRGVELETTYQINRNDRLTFNATYLDAKFDVFSLGATDLSGTYIERDLAGNHLAKASDWTFQASYSKLFELENNGTITLRLNSRYNSGYYLSYDNFPLAPNPVDTWQPAFTSTDIVATYDSPDRRHYYSIYVKNLEDDIVMSSSGGNANGIMAVLSPPLTYGFKVGARF</sequence>
<evidence type="ECO:0000256" key="2">
    <source>
        <dbReference type="ARBA" id="ARBA00022448"/>
    </source>
</evidence>
<dbReference type="GO" id="GO:0009279">
    <property type="term" value="C:cell outer membrane"/>
    <property type="evidence" value="ECO:0007669"/>
    <property type="project" value="UniProtKB-SubCell"/>
</dbReference>
<dbReference type="SUPFAM" id="SSF56935">
    <property type="entry name" value="Porins"/>
    <property type="match status" value="1"/>
</dbReference>
<keyword evidence="16" id="KW-0675">Receptor</keyword>
<evidence type="ECO:0000313" key="17">
    <source>
        <dbReference type="Proteomes" id="UP000526501"/>
    </source>
</evidence>
<feature type="signal peptide" evidence="13">
    <location>
        <begin position="1"/>
        <end position="28"/>
    </location>
</feature>
<feature type="domain" description="TonB-dependent receptor-like beta-barrel" evidence="14">
    <location>
        <begin position="191"/>
        <end position="693"/>
    </location>
</feature>
<keyword evidence="3 11" id="KW-1134">Transmembrane beta strand</keyword>
<name>A0A7X1B420_9BACT</name>
<evidence type="ECO:0000256" key="3">
    <source>
        <dbReference type="ARBA" id="ARBA00022452"/>
    </source>
</evidence>
<accession>A0A7X1B420</accession>
<reference evidence="16 17" key="1">
    <citation type="submission" date="2020-07" db="EMBL/GenBank/DDBJ databases">
        <authorList>
            <person name="Feng X."/>
        </authorList>
    </citation>
    <scope>NUCLEOTIDE SEQUENCE [LARGE SCALE GENOMIC DNA]</scope>
    <source>
        <strain evidence="16 17">JCM23202</strain>
    </source>
</reference>
<dbReference type="Gene3D" id="2.40.170.20">
    <property type="entry name" value="TonB-dependent receptor, beta-barrel domain"/>
    <property type="match status" value="1"/>
</dbReference>
<keyword evidence="6" id="KW-0408">Iron</keyword>
<keyword evidence="2 11" id="KW-0813">Transport</keyword>
<dbReference type="Proteomes" id="UP000526501">
    <property type="component" value="Unassembled WGS sequence"/>
</dbReference>
<dbReference type="AlphaFoldDB" id="A0A7X1B420"/>
<keyword evidence="7" id="KW-0406">Ion transport</keyword>
<keyword evidence="8 12" id="KW-0798">TonB box</keyword>
<dbReference type="EMBL" id="JACHVC010000005">
    <property type="protein sequence ID" value="MBC2605034.1"/>
    <property type="molecule type" value="Genomic_DNA"/>
</dbReference>
<evidence type="ECO:0000259" key="15">
    <source>
        <dbReference type="Pfam" id="PF07715"/>
    </source>
</evidence>
<dbReference type="PANTHER" id="PTHR32552:SF81">
    <property type="entry name" value="TONB-DEPENDENT OUTER MEMBRANE RECEPTOR"/>
    <property type="match status" value="1"/>
</dbReference>
<dbReference type="PANTHER" id="PTHR32552">
    <property type="entry name" value="FERRICHROME IRON RECEPTOR-RELATED"/>
    <property type="match status" value="1"/>
</dbReference>
<keyword evidence="4" id="KW-0410">Iron transport</keyword>
<feature type="chain" id="PRO_5031173065" evidence="13">
    <location>
        <begin position="29"/>
        <end position="727"/>
    </location>
</feature>
<dbReference type="InterPro" id="IPR036942">
    <property type="entry name" value="Beta-barrel_TonB_sf"/>
</dbReference>
<evidence type="ECO:0000256" key="6">
    <source>
        <dbReference type="ARBA" id="ARBA00023004"/>
    </source>
</evidence>
<dbReference type="Pfam" id="PF00593">
    <property type="entry name" value="TonB_dep_Rec_b-barrel"/>
    <property type="match status" value="1"/>
</dbReference>
<evidence type="ECO:0000313" key="16">
    <source>
        <dbReference type="EMBL" id="MBC2605034.1"/>
    </source>
</evidence>
<evidence type="ECO:0000256" key="10">
    <source>
        <dbReference type="ARBA" id="ARBA00023237"/>
    </source>
</evidence>
<feature type="domain" description="TonB-dependent receptor plug" evidence="15">
    <location>
        <begin position="58"/>
        <end position="163"/>
    </location>
</feature>
<dbReference type="InterPro" id="IPR000531">
    <property type="entry name" value="Beta-barrel_TonB"/>
</dbReference>
<evidence type="ECO:0000256" key="1">
    <source>
        <dbReference type="ARBA" id="ARBA00004571"/>
    </source>
</evidence>
<protein>
    <submittedName>
        <fullName evidence="16">TonB-dependent receptor</fullName>
    </submittedName>
</protein>
<dbReference type="PROSITE" id="PS52016">
    <property type="entry name" value="TONB_DEPENDENT_REC_3"/>
    <property type="match status" value="1"/>
</dbReference>